<dbReference type="InterPro" id="IPR020904">
    <property type="entry name" value="Sc_DH/Rdtase_CS"/>
</dbReference>
<evidence type="ECO:0000256" key="3">
    <source>
        <dbReference type="ARBA" id="ARBA00043812"/>
    </source>
</evidence>
<name>G9XAD9_9FIRM</name>
<organism evidence="13 14">
    <name type="scientific">Peptoanaerobacter stomatis</name>
    <dbReference type="NCBI Taxonomy" id="796937"/>
    <lineage>
        <taxon>Bacteria</taxon>
        <taxon>Bacillati</taxon>
        <taxon>Bacillota</taxon>
        <taxon>Clostridia</taxon>
        <taxon>Peptostreptococcales</taxon>
        <taxon>Filifactoraceae</taxon>
        <taxon>Peptoanaerobacter</taxon>
    </lineage>
</organism>
<comment type="catalytic activity">
    <reaction evidence="10">
        <text>3-hydroxypropanoate + NADP(+) = 3-oxopropanoate + NADPH + H(+)</text>
        <dbReference type="Rhea" id="RHEA:26438"/>
        <dbReference type="ChEBI" id="CHEBI:15378"/>
        <dbReference type="ChEBI" id="CHEBI:16510"/>
        <dbReference type="ChEBI" id="CHEBI:33190"/>
        <dbReference type="ChEBI" id="CHEBI:57783"/>
        <dbReference type="ChEBI" id="CHEBI:58349"/>
        <dbReference type="EC" id="1.1.1.298"/>
    </reaction>
</comment>
<evidence type="ECO:0000256" key="7">
    <source>
        <dbReference type="ARBA" id="ARBA00044271"/>
    </source>
</evidence>
<dbReference type="RefSeq" id="WP_009526286.1">
    <property type="nucleotide sequence ID" value="NZ_JBQMYE010000034.1"/>
</dbReference>
<dbReference type="Pfam" id="PF00106">
    <property type="entry name" value="adh_short"/>
    <property type="match status" value="1"/>
</dbReference>
<evidence type="ECO:0000256" key="4">
    <source>
        <dbReference type="ARBA" id="ARBA00044050"/>
    </source>
</evidence>
<evidence type="ECO:0000256" key="6">
    <source>
        <dbReference type="ARBA" id="ARBA00044065"/>
    </source>
</evidence>
<comment type="caution">
    <text evidence="13">The sequence shown here is derived from an EMBL/GenBank/DDBJ whole genome shotgun (WGS) entry which is preliminary data.</text>
</comment>
<dbReference type="PANTHER" id="PTHR43086:SF3">
    <property type="entry name" value="NADP-DEPENDENT 3-HYDROXY ACID DEHYDROGENASE YDFG"/>
    <property type="match status" value="1"/>
</dbReference>
<dbReference type="STRING" id="796937.HMPREF9630_00731"/>
<comment type="similarity">
    <text evidence="1 11">Belongs to the short-chain dehydrogenases/reductases (SDR) family.</text>
</comment>
<evidence type="ECO:0000256" key="11">
    <source>
        <dbReference type="RuleBase" id="RU000363"/>
    </source>
</evidence>
<dbReference type="PIRSF" id="PIRSF000126">
    <property type="entry name" value="11-beta-HSD1"/>
    <property type="match status" value="1"/>
</dbReference>
<dbReference type="Proteomes" id="UP000006437">
    <property type="component" value="Unassembled WGS sequence"/>
</dbReference>
<evidence type="ECO:0000256" key="2">
    <source>
        <dbReference type="ARBA" id="ARBA00023002"/>
    </source>
</evidence>
<dbReference type="EMBL" id="AFZE01000022">
    <property type="protein sequence ID" value="EHL14745.1"/>
    <property type="molecule type" value="Genomic_DNA"/>
</dbReference>
<dbReference type="Proteomes" id="UP000003379">
    <property type="component" value="Unassembled WGS sequence"/>
</dbReference>
<keyword evidence="2" id="KW-0560">Oxidoreductase</keyword>
<gene>
    <name evidence="13" type="ORF">HMPREF9628_00964</name>
    <name evidence="12" type="ORF">HMPREF9629_02070</name>
</gene>
<dbReference type="SUPFAM" id="SSF51735">
    <property type="entry name" value="NAD(P)-binding Rossmann-fold domains"/>
    <property type="match status" value="1"/>
</dbReference>
<evidence type="ECO:0000256" key="8">
    <source>
        <dbReference type="ARBA" id="ARBA00044349"/>
    </source>
</evidence>
<accession>G9XAD9</accession>
<accession>G9X0Y4</accession>
<dbReference type="Gene3D" id="3.40.50.720">
    <property type="entry name" value="NAD(P)-binding Rossmann-like Domain"/>
    <property type="match status" value="1"/>
</dbReference>
<dbReference type="PROSITE" id="PS00061">
    <property type="entry name" value="ADH_SHORT"/>
    <property type="match status" value="1"/>
</dbReference>
<evidence type="ECO:0000313" key="14">
    <source>
        <dbReference type="Proteomes" id="UP000003379"/>
    </source>
</evidence>
<dbReference type="EMBL" id="AFZG01000002">
    <property type="protein sequence ID" value="EHL20153.1"/>
    <property type="molecule type" value="Genomic_DNA"/>
</dbReference>
<dbReference type="InterPro" id="IPR036291">
    <property type="entry name" value="NAD(P)-bd_dom_sf"/>
</dbReference>
<reference evidence="13 14" key="2">
    <citation type="submission" date="2011-08" db="EMBL/GenBank/DDBJ databases">
        <title>The Genome Sequence of Eubacteriaceae bacterium CM5.</title>
        <authorList>
            <consortium name="The Broad Institute Genome Sequencing Platform"/>
            <person name="Earl A."/>
            <person name="Ward D."/>
            <person name="Feldgarden M."/>
            <person name="Gevers D."/>
            <person name="Sizova M."/>
            <person name="Hazen A."/>
            <person name="Epstein S."/>
            <person name="Young S.K."/>
            <person name="Zeng Q."/>
            <person name="Gargeya S."/>
            <person name="Fitzgerald M."/>
            <person name="Haas B."/>
            <person name="Abouelleil A."/>
            <person name="Alvarado L."/>
            <person name="Arachchi H.M."/>
            <person name="Berlin A."/>
            <person name="Brown A."/>
            <person name="Chapman S.B."/>
            <person name="Chen Z."/>
            <person name="Dunbar C."/>
            <person name="Freedman E."/>
            <person name="Gearin G."/>
            <person name="Gellesch M."/>
            <person name="Goldberg J."/>
            <person name="Griggs A."/>
            <person name="Gujja S."/>
            <person name="Heiman D."/>
            <person name="Howarth C."/>
            <person name="Larson L."/>
            <person name="Lui A."/>
            <person name="MacDonald P.J.P."/>
            <person name="Montmayeur A."/>
            <person name="Murphy C."/>
            <person name="Neiman D."/>
            <person name="Pearson M."/>
            <person name="Priest M."/>
            <person name="Roberts A."/>
            <person name="Saif S."/>
            <person name="Shea T."/>
            <person name="Shenoy N."/>
            <person name="Sisk P."/>
            <person name="Stolte C."/>
            <person name="Sykes S."/>
            <person name="Wortman J."/>
            <person name="Nusbaum C."/>
            <person name="Birren B."/>
        </authorList>
    </citation>
    <scope>NUCLEOTIDE SEQUENCE [LARGE SCALE GENOMIC DNA]</scope>
    <source>
        <strain evidence="13 14">CM5</strain>
    </source>
</reference>
<comment type="function">
    <text evidence="9">NADP-dependent dehydrogenase with broad substrate specificity acting on 3-hydroxy acids. Catalyzes the NADP-dependent oxidation of L-allo-threonine to L-2-amino-3-keto-butyrate, which is spontaneously decarboxylated into aminoacetone. Also acts on D-threonine, L-serine, D-serine, D-3-hydroxyisobutyrate, L-3-hydroxyisobutyrate, D-glycerate and L-glycerate. Able to catalyze the reduction of the malonic semialdehyde to 3-hydroxypropionic acid. YdfG is apparently supplementing RutE, the presumed malonic semialdehyde reductase involved in pyrimidine degradation since both are able to detoxify malonic semialdehyde.</text>
</comment>
<dbReference type="GO" id="GO:0035527">
    <property type="term" value="F:3-hydroxypropionate dehydrogenase (NADP+) activity"/>
    <property type="evidence" value="ECO:0007669"/>
    <property type="project" value="UniProtKB-EC"/>
</dbReference>
<comment type="catalytic activity">
    <reaction evidence="3">
        <text>L-allo-threonine + NADP(+) = aminoacetone + CO2 + NADPH</text>
        <dbReference type="Rhea" id="RHEA:43524"/>
        <dbReference type="ChEBI" id="CHEBI:16526"/>
        <dbReference type="ChEBI" id="CHEBI:57783"/>
        <dbReference type="ChEBI" id="CHEBI:58320"/>
        <dbReference type="ChEBI" id="CHEBI:58349"/>
        <dbReference type="ChEBI" id="CHEBI:58585"/>
        <dbReference type="EC" id="1.1.1.381"/>
    </reaction>
</comment>
<dbReference type="InterPro" id="IPR002347">
    <property type="entry name" value="SDR_fam"/>
</dbReference>
<dbReference type="HOGENOM" id="CLU_010194_2_1_9"/>
<evidence type="ECO:0000313" key="12">
    <source>
        <dbReference type="EMBL" id="EHL14745.1"/>
    </source>
</evidence>
<dbReference type="EC" id="1.1.1.298" evidence="4"/>
<dbReference type="PANTHER" id="PTHR43086">
    <property type="entry name" value="VERY-LONG-CHAIN 3-OXOOACYL-COA REDUCTASE"/>
    <property type="match status" value="1"/>
</dbReference>
<evidence type="ECO:0000313" key="13">
    <source>
        <dbReference type="EMBL" id="EHL20153.1"/>
    </source>
</evidence>
<sequence length="262" mass="29330">MKNIGIVTGASSGIGKGIALETAKEFDLDEIWLIARRKDKLIELGKKIYQDYGINVVIMALDLIDEKSLQKISKRLERKNPNIKILINSSGFGIMGDSSEINRKMQEDMILLNCKALFSITNICTKYMSRGSGILQIASVAGFCPQPYFAVYSATKAFVLSYSMALSQELKKRGISVSALCPGPVDTEFFDICERDAKMENFIKRIFMKSPDFVVKRAIKGYLKKKTVIVPGITMKLLATIEGLHIKQLSSILAYKIYKKFN</sequence>
<dbReference type="PRINTS" id="PR00081">
    <property type="entry name" value="GDHRDH"/>
</dbReference>
<dbReference type="PRINTS" id="PR00080">
    <property type="entry name" value="SDRFAMILY"/>
</dbReference>
<evidence type="ECO:0000256" key="1">
    <source>
        <dbReference type="ARBA" id="ARBA00006484"/>
    </source>
</evidence>
<reference evidence="12 15" key="1">
    <citation type="submission" date="2011-08" db="EMBL/GenBank/DDBJ databases">
        <title>The Genome Sequence of Eubacteriaceae bacterium ACC19a.</title>
        <authorList>
            <consortium name="The Broad Institute Genome Sequencing Platform"/>
            <person name="Earl A."/>
            <person name="Ward D."/>
            <person name="Feldgarden M."/>
            <person name="Gevers D."/>
            <person name="Sizova M."/>
            <person name="Hazen A."/>
            <person name="Epstein S."/>
            <person name="Young S.K."/>
            <person name="Zeng Q."/>
            <person name="Gargeya S."/>
            <person name="Fitzgerald M."/>
            <person name="Haas B."/>
            <person name="Abouelleil A."/>
            <person name="Alvarado L."/>
            <person name="Arachchi H.M."/>
            <person name="Berlin A."/>
            <person name="Brown A."/>
            <person name="Chapman S.B."/>
            <person name="Chen Z."/>
            <person name="Dunbar C."/>
            <person name="Freedman E."/>
            <person name="Gearin G."/>
            <person name="Gellesch M."/>
            <person name="Goldberg J."/>
            <person name="Griggs A."/>
            <person name="Gujja S."/>
            <person name="Heiman D."/>
            <person name="Howarth C."/>
            <person name="Larson L."/>
            <person name="Lui A."/>
            <person name="MacDonald P.J.P."/>
            <person name="Montmayeur A."/>
            <person name="Murphy C."/>
            <person name="Neiman D."/>
            <person name="Pearson M."/>
            <person name="Priest M."/>
            <person name="Roberts A."/>
            <person name="Saif S."/>
            <person name="Shea T."/>
            <person name="Shenoy N."/>
            <person name="Sisk P."/>
            <person name="Stolte C."/>
            <person name="Sykes S."/>
            <person name="Wortman J."/>
            <person name="Nusbaum C."/>
            <person name="Birren B."/>
        </authorList>
    </citation>
    <scope>NUCLEOTIDE SEQUENCE [LARGE SCALE GENOMIC DNA]</scope>
    <source>
        <strain evidence="12 15">ACC19a</strain>
    </source>
</reference>
<dbReference type="AlphaFoldDB" id="G9XAD9"/>
<dbReference type="PATRIC" id="fig|796937.3.peg.1281"/>
<dbReference type="EC" id="1.1.1.381" evidence="5"/>
<protein>
    <recommendedName>
        <fullName evidence="6">NADP-dependent 3-hydroxy acid dehydrogenase YdfG</fullName>
        <ecNumber evidence="4">1.1.1.298</ecNumber>
        <ecNumber evidence="5">1.1.1.381</ecNumber>
    </recommendedName>
    <alternativeName>
        <fullName evidence="8">L-allo-threonine dehydrogenase</fullName>
    </alternativeName>
    <alternativeName>
        <fullName evidence="7">Malonic semialdehyde reductase</fullName>
    </alternativeName>
</protein>
<evidence type="ECO:0000256" key="5">
    <source>
        <dbReference type="ARBA" id="ARBA00044059"/>
    </source>
</evidence>
<proteinExistence type="inferred from homology"/>
<evidence type="ECO:0000256" key="9">
    <source>
        <dbReference type="ARBA" id="ARBA00045650"/>
    </source>
</evidence>
<dbReference type="CDD" id="cd05233">
    <property type="entry name" value="SDR_c"/>
    <property type="match status" value="1"/>
</dbReference>
<evidence type="ECO:0000313" key="15">
    <source>
        <dbReference type="Proteomes" id="UP000006437"/>
    </source>
</evidence>
<evidence type="ECO:0000256" key="10">
    <source>
        <dbReference type="ARBA" id="ARBA00047274"/>
    </source>
</evidence>